<name>A0A016S852_9BILA</name>
<proteinExistence type="predicted"/>
<sequence>MHIENVEEFTTWLIAELTPICDAEPGALAKYVLALLRKPNKSDEEMRAFSTDQLEVFLQGKALPTGRGVSHNGRAPRAVLRLCPHRTVSPGHGVRCIWFDRGNFLPIAENRAFEKKMKIWHVAGRDEDPTLPCT</sequence>
<dbReference type="GO" id="GO:0003723">
    <property type="term" value="F:RNA binding"/>
    <property type="evidence" value="ECO:0007669"/>
    <property type="project" value="UniProtKB-KW"/>
</dbReference>
<accession>A0A016S852</accession>
<gene>
    <name evidence="2" type="primary">Acey_s0277.g1103</name>
    <name evidence="2" type="ORF">Y032_0277g1103</name>
</gene>
<dbReference type="InterPro" id="IPR045137">
    <property type="entry name" value="RBM26/27"/>
</dbReference>
<protein>
    <submittedName>
        <fullName evidence="2">Uncharacterized protein</fullName>
    </submittedName>
</protein>
<reference evidence="3" key="1">
    <citation type="journal article" date="2015" name="Nat. Genet.">
        <title>The genome and transcriptome of the zoonotic hookworm Ancylostoma ceylanicum identify infection-specific gene families.</title>
        <authorList>
            <person name="Schwarz E.M."/>
            <person name="Hu Y."/>
            <person name="Antoshechkin I."/>
            <person name="Miller M.M."/>
            <person name="Sternberg P.W."/>
            <person name="Aroian R.V."/>
        </authorList>
    </citation>
    <scope>NUCLEOTIDE SEQUENCE</scope>
    <source>
        <strain evidence="3">HY135</strain>
    </source>
</reference>
<keyword evidence="1" id="KW-0694">RNA-binding</keyword>
<evidence type="ECO:0000313" key="3">
    <source>
        <dbReference type="Proteomes" id="UP000024635"/>
    </source>
</evidence>
<dbReference type="PANTHER" id="PTHR14398:SF0">
    <property type="entry name" value="ZINC FINGER PROTEIN SWM"/>
    <property type="match status" value="1"/>
</dbReference>
<evidence type="ECO:0000313" key="2">
    <source>
        <dbReference type="EMBL" id="EYB86507.1"/>
    </source>
</evidence>
<dbReference type="GO" id="GO:0005634">
    <property type="term" value="C:nucleus"/>
    <property type="evidence" value="ECO:0007669"/>
    <property type="project" value="TreeGrafter"/>
</dbReference>
<organism evidence="2 3">
    <name type="scientific">Ancylostoma ceylanicum</name>
    <dbReference type="NCBI Taxonomy" id="53326"/>
    <lineage>
        <taxon>Eukaryota</taxon>
        <taxon>Metazoa</taxon>
        <taxon>Ecdysozoa</taxon>
        <taxon>Nematoda</taxon>
        <taxon>Chromadorea</taxon>
        <taxon>Rhabditida</taxon>
        <taxon>Rhabditina</taxon>
        <taxon>Rhabditomorpha</taxon>
        <taxon>Strongyloidea</taxon>
        <taxon>Ancylostomatidae</taxon>
        <taxon>Ancylostomatinae</taxon>
        <taxon>Ancylostoma</taxon>
    </lineage>
</organism>
<dbReference type="OrthoDB" id="443401at2759"/>
<comment type="caution">
    <text evidence="2">The sequence shown here is derived from an EMBL/GenBank/DDBJ whole genome shotgun (WGS) entry which is preliminary data.</text>
</comment>
<dbReference type="Proteomes" id="UP000024635">
    <property type="component" value="Unassembled WGS sequence"/>
</dbReference>
<dbReference type="AlphaFoldDB" id="A0A016S852"/>
<evidence type="ECO:0000256" key="1">
    <source>
        <dbReference type="ARBA" id="ARBA00022884"/>
    </source>
</evidence>
<dbReference type="PANTHER" id="PTHR14398">
    <property type="entry name" value="RNA RECOGNITION RRM/RNP DOMAIN"/>
    <property type="match status" value="1"/>
</dbReference>
<keyword evidence="3" id="KW-1185">Reference proteome</keyword>
<dbReference type="EMBL" id="JARK01001613">
    <property type="protein sequence ID" value="EYB86507.1"/>
    <property type="molecule type" value="Genomic_DNA"/>
</dbReference>